<reference evidence="6 7" key="1">
    <citation type="submission" date="2018-05" db="EMBL/GenBank/DDBJ databases">
        <title>Paenibacillus flagellatus sp. nov., isolated from selenium mineral soil.</title>
        <authorList>
            <person name="Dai X."/>
        </authorList>
    </citation>
    <scope>NUCLEOTIDE SEQUENCE [LARGE SCALE GENOMIC DNA]</scope>
    <source>
        <strain evidence="6 7">DXL2</strain>
    </source>
</reference>
<feature type="binding site" evidence="4">
    <location>
        <position position="67"/>
    </location>
    <ligand>
        <name>(6R)-10-formyltetrahydrofolate</name>
        <dbReference type="ChEBI" id="CHEBI:195366"/>
    </ligand>
</feature>
<evidence type="ECO:0000256" key="2">
    <source>
        <dbReference type="ARBA" id="ARBA00022679"/>
    </source>
</evidence>
<dbReference type="AlphaFoldDB" id="A0A2V5JU31"/>
<dbReference type="GO" id="GO:0006189">
    <property type="term" value="P:'de novo' IMP biosynthetic process"/>
    <property type="evidence" value="ECO:0007669"/>
    <property type="project" value="UniProtKB-UniRule"/>
</dbReference>
<dbReference type="PANTHER" id="PTHR43369:SF2">
    <property type="entry name" value="PHOSPHORIBOSYLGLYCINAMIDE FORMYLTRANSFERASE"/>
    <property type="match status" value="1"/>
</dbReference>
<dbReference type="InterPro" id="IPR004607">
    <property type="entry name" value="GART"/>
</dbReference>
<name>A0A2V5JU31_9BACL</name>
<keyword evidence="7" id="KW-1185">Reference proteome</keyword>
<gene>
    <name evidence="4" type="primary">purN</name>
    <name evidence="6" type="ORF">DLM86_31135</name>
</gene>
<comment type="similarity">
    <text evidence="4">Belongs to the GART family.</text>
</comment>
<dbReference type="PANTHER" id="PTHR43369">
    <property type="entry name" value="PHOSPHORIBOSYLGLYCINAMIDE FORMYLTRANSFERASE"/>
    <property type="match status" value="1"/>
</dbReference>
<sequence>MAPFRIAVFASGSGTNFQAIVDAVQAGKLDVDVELLVCDRPGARVVERAAAAGVETFAFRPKDYASKEAYETEIVARLQRKRIDLIVLAGYMRIISQTLLAPYEGRIVNIHPSLLPSFPGLDAIGQALAHGVKVTGVTVHFVDGGMDTGPIIAQAPVEVADDDTAETLAAKIHPVEHALYPAVIRGIREGEFALSPDGRRVVRSRSNG</sequence>
<comment type="function">
    <text evidence="4">Catalyzes the transfer of a formyl group from 10-formyltetrahydrofolate to 5-phospho-ribosyl-glycinamide (GAR), producing 5-phospho-ribosyl-N-formylglycinamide (FGAR) and tetrahydrofolate.</text>
</comment>
<feature type="binding site" evidence="4">
    <location>
        <begin position="92"/>
        <end position="95"/>
    </location>
    <ligand>
        <name>(6R)-10-formyltetrahydrofolate</name>
        <dbReference type="ChEBI" id="CHEBI:195366"/>
    </ligand>
</feature>
<comment type="pathway">
    <text evidence="1 4">Purine metabolism; IMP biosynthesis via de novo pathway; N(2)-formyl-N(1)-(5-phospho-D-ribosyl)glycinamide from N(1)-(5-phospho-D-ribosyl)glycinamide (10-formyl THF route): step 1/1.</text>
</comment>
<dbReference type="RefSeq" id="WP_110844072.1">
    <property type="nucleotide sequence ID" value="NZ_QJVJ01000024.1"/>
</dbReference>
<dbReference type="HAMAP" id="MF_01930">
    <property type="entry name" value="PurN"/>
    <property type="match status" value="1"/>
</dbReference>
<dbReference type="OrthoDB" id="9806170at2"/>
<dbReference type="InterPro" id="IPR002376">
    <property type="entry name" value="Formyl_transf_N"/>
</dbReference>
<dbReference type="Gene3D" id="3.40.50.170">
    <property type="entry name" value="Formyl transferase, N-terminal domain"/>
    <property type="match status" value="1"/>
</dbReference>
<dbReference type="EMBL" id="QJVJ01000024">
    <property type="protein sequence ID" value="PYI50039.1"/>
    <property type="molecule type" value="Genomic_DNA"/>
</dbReference>
<proteinExistence type="inferred from homology"/>
<organism evidence="6 7">
    <name type="scientific">Paenibacillus flagellatus</name>
    <dbReference type="NCBI Taxonomy" id="2211139"/>
    <lineage>
        <taxon>Bacteria</taxon>
        <taxon>Bacillati</taxon>
        <taxon>Bacillota</taxon>
        <taxon>Bacilli</taxon>
        <taxon>Bacillales</taxon>
        <taxon>Paenibacillaceae</taxon>
        <taxon>Paenibacillus</taxon>
    </lineage>
</organism>
<evidence type="ECO:0000313" key="7">
    <source>
        <dbReference type="Proteomes" id="UP000247476"/>
    </source>
</evidence>
<feature type="site" description="Raises pKa of active site His" evidence="4">
    <location>
        <position position="147"/>
    </location>
</feature>
<dbReference type="FunFam" id="3.40.50.170:FF:000007">
    <property type="entry name" value="Phosphoribosylglycinamide formyltransferase"/>
    <property type="match status" value="1"/>
</dbReference>
<evidence type="ECO:0000256" key="3">
    <source>
        <dbReference type="ARBA" id="ARBA00022755"/>
    </source>
</evidence>
<dbReference type="EC" id="2.1.2.2" evidence="4"/>
<dbReference type="NCBIfam" id="TIGR00639">
    <property type="entry name" value="PurN"/>
    <property type="match status" value="1"/>
</dbReference>
<dbReference type="Proteomes" id="UP000247476">
    <property type="component" value="Unassembled WGS sequence"/>
</dbReference>
<dbReference type="CDD" id="cd08645">
    <property type="entry name" value="FMT_core_GART"/>
    <property type="match status" value="1"/>
</dbReference>
<dbReference type="GO" id="GO:0005829">
    <property type="term" value="C:cytosol"/>
    <property type="evidence" value="ECO:0007669"/>
    <property type="project" value="TreeGrafter"/>
</dbReference>
<feature type="domain" description="Formyl transferase N-terminal" evidence="5">
    <location>
        <begin position="5"/>
        <end position="184"/>
    </location>
</feature>
<protein>
    <recommendedName>
        <fullName evidence="4">Phosphoribosylglycinamide formyltransferase</fullName>
        <ecNumber evidence="4">2.1.2.2</ecNumber>
    </recommendedName>
    <alternativeName>
        <fullName evidence="4">5'-phosphoribosylglycinamide transformylase</fullName>
    </alternativeName>
    <alternativeName>
        <fullName evidence="4">GAR transformylase</fullName>
        <shortName evidence="4">GART</shortName>
    </alternativeName>
</protein>
<evidence type="ECO:0000313" key="6">
    <source>
        <dbReference type="EMBL" id="PYI50039.1"/>
    </source>
</evidence>
<feature type="active site" description="Proton donor" evidence="4">
    <location>
        <position position="111"/>
    </location>
</feature>
<accession>A0A2V5JU31</accession>
<feature type="binding site" evidence="4">
    <location>
        <begin position="14"/>
        <end position="16"/>
    </location>
    <ligand>
        <name>N(1)-(5-phospho-beta-D-ribosyl)glycinamide</name>
        <dbReference type="ChEBI" id="CHEBI:143788"/>
    </ligand>
</feature>
<comment type="caution">
    <text evidence="6">The sequence shown here is derived from an EMBL/GenBank/DDBJ whole genome shotgun (WGS) entry which is preliminary data.</text>
</comment>
<evidence type="ECO:0000256" key="4">
    <source>
        <dbReference type="HAMAP-Rule" id="MF_01930"/>
    </source>
</evidence>
<dbReference type="GO" id="GO:0004644">
    <property type="term" value="F:phosphoribosylglycinamide formyltransferase activity"/>
    <property type="evidence" value="ECO:0007669"/>
    <property type="project" value="UniProtKB-UniRule"/>
</dbReference>
<dbReference type="InterPro" id="IPR036477">
    <property type="entry name" value="Formyl_transf_N_sf"/>
</dbReference>
<feature type="binding site" evidence="4">
    <location>
        <position position="109"/>
    </location>
    <ligand>
        <name>(6R)-10-formyltetrahydrofolate</name>
        <dbReference type="ChEBI" id="CHEBI:195366"/>
    </ligand>
</feature>
<evidence type="ECO:0000256" key="1">
    <source>
        <dbReference type="ARBA" id="ARBA00005054"/>
    </source>
</evidence>
<comment type="catalytic activity">
    <reaction evidence="4">
        <text>N(1)-(5-phospho-beta-D-ribosyl)glycinamide + (6R)-10-formyltetrahydrofolate = N(2)-formyl-N(1)-(5-phospho-beta-D-ribosyl)glycinamide + (6S)-5,6,7,8-tetrahydrofolate + H(+)</text>
        <dbReference type="Rhea" id="RHEA:15053"/>
        <dbReference type="ChEBI" id="CHEBI:15378"/>
        <dbReference type="ChEBI" id="CHEBI:57453"/>
        <dbReference type="ChEBI" id="CHEBI:143788"/>
        <dbReference type="ChEBI" id="CHEBI:147286"/>
        <dbReference type="ChEBI" id="CHEBI:195366"/>
        <dbReference type="EC" id="2.1.2.2"/>
    </reaction>
</comment>
<keyword evidence="2 4" id="KW-0808">Transferase</keyword>
<keyword evidence="3 4" id="KW-0658">Purine biosynthesis</keyword>
<dbReference type="UniPathway" id="UPA00074">
    <property type="reaction ID" value="UER00126"/>
</dbReference>
<dbReference type="SUPFAM" id="SSF53328">
    <property type="entry name" value="Formyltransferase"/>
    <property type="match status" value="1"/>
</dbReference>
<evidence type="ECO:0000259" key="5">
    <source>
        <dbReference type="Pfam" id="PF00551"/>
    </source>
</evidence>
<dbReference type="Pfam" id="PF00551">
    <property type="entry name" value="Formyl_trans_N"/>
    <property type="match status" value="1"/>
</dbReference>